<name>A0ABQ2DQD2_9BACI</name>
<dbReference type="InterPro" id="IPR036291">
    <property type="entry name" value="NAD(P)-bd_dom_sf"/>
</dbReference>
<keyword evidence="2" id="KW-1185">Reference proteome</keyword>
<accession>A0ABQ2DQD2</accession>
<organism evidence="1 2">
    <name type="scientific">Virgibacillus kapii</name>
    <dbReference type="NCBI Taxonomy" id="1638645"/>
    <lineage>
        <taxon>Bacteria</taxon>
        <taxon>Bacillati</taxon>
        <taxon>Bacillota</taxon>
        <taxon>Bacilli</taxon>
        <taxon>Bacillales</taxon>
        <taxon>Bacillaceae</taxon>
        <taxon>Virgibacillus</taxon>
    </lineage>
</organism>
<comment type="caution">
    <text evidence="1">The sequence shown here is derived from an EMBL/GenBank/DDBJ whole genome shotgun (WGS) entry which is preliminary data.</text>
</comment>
<dbReference type="Pfam" id="PF00106">
    <property type="entry name" value="adh_short"/>
    <property type="match status" value="1"/>
</dbReference>
<dbReference type="PANTHER" id="PTHR42820:SF1">
    <property type="entry name" value="SHORT-CHAIN DEHYDROGENASE_REDUCTASE FAMILY PROTEIN"/>
    <property type="match status" value="1"/>
</dbReference>
<dbReference type="EMBL" id="BMPN01000004">
    <property type="protein sequence ID" value="GGJ63594.1"/>
    <property type="molecule type" value="Genomic_DNA"/>
</dbReference>
<reference evidence="2" key="1">
    <citation type="journal article" date="2019" name="Int. J. Syst. Evol. Microbiol.">
        <title>The Global Catalogue of Microorganisms (GCM) 10K type strain sequencing project: providing services to taxonomists for standard genome sequencing and annotation.</title>
        <authorList>
            <consortium name="The Broad Institute Genomics Platform"/>
            <consortium name="The Broad Institute Genome Sequencing Center for Infectious Disease"/>
            <person name="Wu L."/>
            <person name="Ma J."/>
        </authorList>
    </citation>
    <scope>NUCLEOTIDE SEQUENCE [LARGE SCALE GENOMIC DNA]</scope>
    <source>
        <strain evidence="2">JCM 30071</strain>
    </source>
</reference>
<protein>
    <recommendedName>
        <fullName evidence="3">SDR family NAD(P)-dependent oxidoreductase</fullName>
    </recommendedName>
</protein>
<dbReference type="Proteomes" id="UP000634435">
    <property type="component" value="Unassembled WGS sequence"/>
</dbReference>
<dbReference type="InterPro" id="IPR002347">
    <property type="entry name" value="SDR_fam"/>
</dbReference>
<evidence type="ECO:0000313" key="2">
    <source>
        <dbReference type="Proteomes" id="UP000634435"/>
    </source>
</evidence>
<evidence type="ECO:0000313" key="1">
    <source>
        <dbReference type="EMBL" id="GGJ63594.1"/>
    </source>
</evidence>
<proteinExistence type="predicted"/>
<dbReference type="SUPFAM" id="SSF51735">
    <property type="entry name" value="NAD(P)-binding Rossmann-fold domains"/>
    <property type="match status" value="1"/>
</dbReference>
<gene>
    <name evidence="1" type="ORF">GCM10007111_26960</name>
</gene>
<dbReference type="PANTHER" id="PTHR42820">
    <property type="entry name" value="SHORT-CHAIN DEHYDROGENASE REDUCTASE"/>
    <property type="match status" value="1"/>
</dbReference>
<sequence length="64" mass="6759">MKIGRLDKKIAIVTGGASGIGEQMVDLFSKEGATVIAADINKEALEKVNQKENVIGMKLNVASD</sequence>
<evidence type="ECO:0008006" key="3">
    <source>
        <dbReference type="Google" id="ProtNLM"/>
    </source>
</evidence>
<dbReference type="Gene3D" id="3.40.50.720">
    <property type="entry name" value="NAD(P)-binding Rossmann-like Domain"/>
    <property type="match status" value="1"/>
</dbReference>